<evidence type="ECO:0000313" key="1">
    <source>
        <dbReference type="EMBL" id="TFK12933.1"/>
    </source>
</evidence>
<reference evidence="1 2" key="2">
    <citation type="submission" date="2019-04" db="EMBL/GenBank/DDBJ databases">
        <title>The genome sequence of big-headed turtle.</title>
        <authorList>
            <person name="Gong S."/>
        </authorList>
    </citation>
    <scope>NUCLEOTIDE SEQUENCE [LARGE SCALE GENOMIC DNA]</scope>
    <source>
        <strain evidence="1">DO16091913</strain>
        <tissue evidence="1">Muscle</tissue>
    </source>
</reference>
<reference evidence="1 2" key="1">
    <citation type="submission" date="2019-04" db="EMBL/GenBank/DDBJ databases">
        <title>Draft genome of the big-headed turtle Platysternon megacephalum.</title>
        <authorList>
            <person name="Gong S."/>
        </authorList>
    </citation>
    <scope>NUCLEOTIDE SEQUENCE [LARGE SCALE GENOMIC DNA]</scope>
    <source>
        <strain evidence="1">DO16091913</strain>
        <tissue evidence="1">Muscle</tissue>
    </source>
</reference>
<dbReference type="OrthoDB" id="7118285at2759"/>
<dbReference type="Proteomes" id="UP000297703">
    <property type="component" value="Unassembled WGS sequence"/>
</dbReference>
<accession>A0A4D9EX55</accession>
<keyword evidence="2" id="KW-1185">Reference proteome</keyword>
<gene>
    <name evidence="1" type="ORF">DR999_PMT03762</name>
</gene>
<sequence length="152" mass="16728">MMAALASAQICPSRRANSTIMDTEIVPWGRFISRHFEPLARYRVKVSTVATQTDSPVTTDGEALHTLESSQTLPTEGEMYPISGPSQDTVTAGAISCTTVAQTEAEEILPPLPMEIINSAFAKPQPRERAWQNQRGKKTLLSLTLVWHCEET</sequence>
<proteinExistence type="predicted"/>
<comment type="caution">
    <text evidence="1">The sequence shown here is derived from an EMBL/GenBank/DDBJ whole genome shotgun (WGS) entry which is preliminary data.</text>
</comment>
<organism evidence="1 2">
    <name type="scientific">Platysternon megacephalum</name>
    <name type="common">big-headed turtle</name>
    <dbReference type="NCBI Taxonomy" id="55544"/>
    <lineage>
        <taxon>Eukaryota</taxon>
        <taxon>Metazoa</taxon>
        <taxon>Chordata</taxon>
        <taxon>Craniata</taxon>
        <taxon>Vertebrata</taxon>
        <taxon>Euteleostomi</taxon>
        <taxon>Archelosauria</taxon>
        <taxon>Testudinata</taxon>
        <taxon>Testudines</taxon>
        <taxon>Cryptodira</taxon>
        <taxon>Durocryptodira</taxon>
        <taxon>Testudinoidea</taxon>
        <taxon>Platysternidae</taxon>
        <taxon>Platysternon</taxon>
    </lineage>
</organism>
<protein>
    <submittedName>
        <fullName evidence="1">Feline leukemia virus subgroup C receptor-related protein 2</fullName>
    </submittedName>
</protein>
<dbReference type="EMBL" id="QXTE01000018">
    <property type="protein sequence ID" value="TFK12933.1"/>
    <property type="molecule type" value="Genomic_DNA"/>
</dbReference>
<dbReference type="AlphaFoldDB" id="A0A4D9EX55"/>
<keyword evidence="1" id="KW-0675">Receptor</keyword>
<name>A0A4D9EX55_9SAUR</name>
<evidence type="ECO:0000313" key="2">
    <source>
        <dbReference type="Proteomes" id="UP000297703"/>
    </source>
</evidence>